<reference evidence="2 3" key="1">
    <citation type="submission" date="2017-04" db="EMBL/GenBank/DDBJ databases">
        <title>Comparative genome analysis of Subtercola boreus.</title>
        <authorList>
            <person name="Cho Y.-J."/>
            <person name="Cho A."/>
            <person name="Kim O.-S."/>
            <person name="Lee J.-I."/>
        </authorList>
    </citation>
    <scope>NUCLEOTIDE SEQUENCE [LARGE SCALE GENOMIC DNA]</scope>
    <source>
        <strain evidence="2 3">K300</strain>
    </source>
</reference>
<evidence type="ECO:0000313" key="2">
    <source>
        <dbReference type="EMBL" id="RFA08877.1"/>
    </source>
</evidence>
<comment type="caution">
    <text evidence="2">The sequence shown here is derived from an EMBL/GenBank/DDBJ whole genome shotgun (WGS) entry which is preliminary data.</text>
</comment>
<dbReference type="EMBL" id="NBWZ01000001">
    <property type="protein sequence ID" value="RFA08877.1"/>
    <property type="molecule type" value="Genomic_DNA"/>
</dbReference>
<proteinExistence type="predicted"/>
<dbReference type="InterPro" id="IPR002347">
    <property type="entry name" value="SDR_fam"/>
</dbReference>
<dbReference type="OrthoDB" id="56744at2"/>
<dbReference type="RefSeq" id="WP_116414278.1">
    <property type="nucleotide sequence ID" value="NZ_NBWZ01000001.1"/>
</dbReference>
<evidence type="ECO:0000313" key="3">
    <source>
        <dbReference type="Proteomes" id="UP000256486"/>
    </source>
</evidence>
<name>A0A3E0VJ45_9MICO</name>
<dbReference type="AlphaFoldDB" id="A0A3E0VJ45"/>
<dbReference type="PANTHER" id="PTHR43544">
    <property type="entry name" value="SHORT-CHAIN DEHYDROGENASE/REDUCTASE"/>
    <property type="match status" value="1"/>
</dbReference>
<organism evidence="2 3">
    <name type="scientific">Subtercola boreus</name>
    <dbReference type="NCBI Taxonomy" id="120213"/>
    <lineage>
        <taxon>Bacteria</taxon>
        <taxon>Bacillati</taxon>
        <taxon>Actinomycetota</taxon>
        <taxon>Actinomycetes</taxon>
        <taxon>Micrococcales</taxon>
        <taxon>Microbacteriaceae</taxon>
        <taxon>Subtercola</taxon>
    </lineage>
</organism>
<dbReference type="Gene3D" id="3.40.50.720">
    <property type="entry name" value="NAD(P)-binding Rossmann-like Domain"/>
    <property type="match status" value="2"/>
</dbReference>
<dbReference type="InterPro" id="IPR051468">
    <property type="entry name" value="Fungal_SecMetab_SDRs"/>
</dbReference>
<dbReference type="SUPFAM" id="SSF51735">
    <property type="entry name" value="NAD(P)-binding Rossmann-fold domains"/>
    <property type="match status" value="1"/>
</dbReference>
<accession>A0A3E0VJ45</accession>
<dbReference type="Proteomes" id="UP000256486">
    <property type="component" value="Unassembled WGS sequence"/>
</dbReference>
<sequence length="550" mass="57876">MTTPVPELPESSPEATSTAQGIDQHELEVALRVLASLHELDDEHPDFIAVRRATAKMFKSVKKNRRDEKRDAIANADRSVIANTATGAPDRIDDETRGVQLAAITTAPTAGTLIKSRPCYICKQHYTQVDAFYHQLCPSCAAKSHAKRDARTDLTGKRALLTGGRAKIGMYIALRLLRDGAHTTITTRFPRDAVRRFSSLPDSGDWLHRLKIVGIDLRDPAQVIGLAETVAAAGPLDILINNAAQTVKRSPGSYAPLAEAELEPLPDGPVPEMITFGHTNDAHPQALAASVAAHPLLQRAAAVAPAAAALGLAPLGRTGGVSDADANAELVGSELLGAALAGAGLTPGELSADELSGLALAAGSSSLSRLAAGTAIDAGGLVPDTHHENSWTQAVQDVDPLEMLEVQLCNTTAPFLLVSRLRPSLAAGASAAASGRAYIVNVSAMEGVFARGYKGPGHPHTNMAKAALNMLTRTSGKEMLTDGILMTSVDTGWITDERPHPTKVRLAEEGFHAPLDLVDGAARVYDPVVRGEAGEDLSGVFLKDYAPSPW</sequence>
<dbReference type="GO" id="GO:0016491">
    <property type="term" value="F:oxidoreductase activity"/>
    <property type="evidence" value="ECO:0007669"/>
    <property type="project" value="TreeGrafter"/>
</dbReference>
<evidence type="ECO:0000256" key="1">
    <source>
        <dbReference type="SAM" id="MobiDB-lite"/>
    </source>
</evidence>
<dbReference type="GO" id="GO:0005737">
    <property type="term" value="C:cytoplasm"/>
    <property type="evidence" value="ECO:0007669"/>
    <property type="project" value="TreeGrafter"/>
</dbReference>
<protein>
    <submittedName>
        <fullName evidence="2">Short-chain dehydrogenase</fullName>
    </submittedName>
</protein>
<dbReference type="Pfam" id="PF00106">
    <property type="entry name" value="adh_short"/>
    <property type="match status" value="1"/>
</dbReference>
<dbReference type="PANTHER" id="PTHR43544:SF2">
    <property type="entry name" value="OXIDOREDUCTASE"/>
    <property type="match status" value="1"/>
</dbReference>
<keyword evidence="3" id="KW-1185">Reference proteome</keyword>
<gene>
    <name evidence="2" type="ORF">B7R54_06280</name>
</gene>
<feature type="region of interest" description="Disordered" evidence="1">
    <location>
        <begin position="1"/>
        <end position="21"/>
    </location>
</feature>
<dbReference type="InterPro" id="IPR036291">
    <property type="entry name" value="NAD(P)-bd_dom_sf"/>
</dbReference>